<dbReference type="EMBL" id="LGRX02018342">
    <property type="protein sequence ID" value="KAK3259968.1"/>
    <property type="molecule type" value="Genomic_DNA"/>
</dbReference>
<gene>
    <name evidence="2" type="ORF">CYMTET_31058</name>
</gene>
<protein>
    <submittedName>
        <fullName evidence="2">Uncharacterized protein</fullName>
    </submittedName>
</protein>
<dbReference type="PANTHER" id="PTHR24216:SF65">
    <property type="entry name" value="PAXILLIN-LIKE PROTEIN 1"/>
    <property type="match status" value="1"/>
</dbReference>
<evidence type="ECO:0000313" key="2">
    <source>
        <dbReference type="EMBL" id="KAK3259968.1"/>
    </source>
</evidence>
<feature type="region of interest" description="Disordered" evidence="1">
    <location>
        <begin position="665"/>
        <end position="715"/>
    </location>
</feature>
<feature type="region of interest" description="Disordered" evidence="1">
    <location>
        <begin position="468"/>
        <end position="490"/>
    </location>
</feature>
<proteinExistence type="predicted"/>
<reference evidence="2 3" key="1">
    <citation type="journal article" date="2015" name="Genome Biol. Evol.">
        <title>Comparative Genomics of a Bacterivorous Green Alga Reveals Evolutionary Causalities and Consequences of Phago-Mixotrophic Mode of Nutrition.</title>
        <authorList>
            <person name="Burns J.A."/>
            <person name="Paasch A."/>
            <person name="Narechania A."/>
            <person name="Kim E."/>
        </authorList>
    </citation>
    <scope>NUCLEOTIDE SEQUENCE [LARGE SCALE GENOMIC DNA]</scope>
    <source>
        <strain evidence="2 3">PLY_AMNH</strain>
    </source>
</reference>
<feature type="compositionally biased region" description="Low complexity" evidence="1">
    <location>
        <begin position="468"/>
        <end position="485"/>
    </location>
</feature>
<feature type="compositionally biased region" description="Pro residues" evidence="1">
    <location>
        <begin position="665"/>
        <end position="712"/>
    </location>
</feature>
<sequence length="729" mass="77790">MFGIVTATGDKSVDRRKILEQNKFLSEYPTRIELDIQTMSGRPRSRKDLMHRWALLLCLSFLLACCRCTSSQPTSAPTGALDGWDTAANGICFSAHGRRPAEFSLPRGGASAIALVYKSGEVLVFEADQSHPEHPQQSFAGGDYKVWYGEDLVQLTVSDNGGTTCVDVLYLAASPPPPPYCRSTGDPHFRTYSGRRFDFHGLGEYTLLNLTGGAHPMQLHACQQDAAPRWTGAAANTMLAIRLGDPNTTTILVKPQAPAPGVNVSASPIPVEEVPGLTVTEAAVGSGRRTTTRTLITLPSGLEVAVQSWGTAIKLFLSVYVQLPRVNAATGGGAFQGEGLCGPVGYDEGMWYDTRDDLVYDSATLYATWKVAHQVSLFRVEGVNLCSGDSYFEVPTRQEVDVKLAERGLSRVLVEAQCAEVCVDKVEECVEDAALTGDVARIVNESLAACGMNEDMEHEVRVAEGTYSVAPTSSPTSATQHPTSAQPTSAPTGALDGWDTAANGICFSAHGRRPAEFSLPRGGASAIALVYKSGGVTCNTGRGHHSNWGCATGQDSRLSIFLTRGTCETNIGGCGQQDVVAPPASRIVHSTLWWAPYTTPDGHRNWAGAEVLVFEADQSHPEHPQQSFAGGDYKVWYGEDLVQLTVSDNGGTTCVDVLYLATPPPPPGPPSTPPLSPPLLPPSLPSPYPPPPSSTPSPPPPPPSTTPSPLLPLHPNFFPNYTASFHIRT</sequence>
<organism evidence="2 3">
    <name type="scientific">Cymbomonas tetramitiformis</name>
    <dbReference type="NCBI Taxonomy" id="36881"/>
    <lineage>
        <taxon>Eukaryota</taxon>
        <taxon>Viridiplantae</taxon>
        <taxon>Chlorophyta</taxon>
        <taxon>Pyramimonadophyceae</taxon>
        <taxon>Pyramimonadales</taxon>
        <taxon>Pyramimonadaceae</taxon>
        <taxon>Cymbomonas</taxon>
    </lineage>
</organism>
<name>A0AAE0KTC4_9CHLO</name>
<comment type="caution">
    <text evidence="2">The sequence shown here is derived from an EMBL/GenBank/DDBJ whole genome shotgun (WGS) entry which is preliminary data.</text>
</comment>
<evidence type="ECO:0000256" key="1">
    <source>
        <dbReference type="SAM" id="MobiDB-lite"/>
    </source>
</evidence>
<dbReference type="PANTHER" id="PTHR24216">
    <property type="entry name" value="PAXILLIN-RELATED"/>
    <property type="match status" value="1"/>
</dbReference>
<evidence type="ECO:0000313" key="3">
    <source>
        <dbReference type="Proteomes" id="UP001190700"/>
    </source>
</evidence>
<keyword evidence="3" id="KW-1185">Reference proteome</keyword>
<dbReference type="AlphaFoldDB" id="A0AAE0KTC4"/>
<dbReference type="Proteomes" id="UP001190700">
    <property type="component" value="Unassembled WGS sequence"/>
</dbReference>
<accession>A0AAE0KTC4</accession>